<gene>
    <name evidence="1" type="ORF">HMPREF1090_05875</name>
</gene>
<accession>A0A0E2H1T9</accession>
<dbReference type="RefSeq" id="WP_002595212.1">
    <property type="nucleotide sequence ID" value="NZ_KB851008.1"/>
</dbReference>
<organism evidence="1 2">
    <name type="scientific">[Clostridium] clostridioforme 90A8</name>
    <dbReference type="NCBI Taxonomy" id="999408"/>
    <lineage>
        <taxon>Bacteria</taxon>
        <taxon>Bacillati</taxon>
        <taxon>Bacillota</taxon>
        <taxon>Clostridia</taxon>
        <taxon>Lachnospirales</taxon>
        <taxon>Lachnospiraceae</taxon>
        <taxon>Enterocloster</taxon>
    </lineage>
</organism>
<evidence type="ECO:0000313" key="1">
    <source>
        <dbReference type="EMBL" id="ENZ04512.1"/>
    </source>
</evidence>
<sequence length="125" mass="14906">MSELKPRITENGIDYILVGDYYIPDLKLSEERRPIGKYGRMHREYLREVHPARLNTLILTGELWTYLADLNEQAQERLDTIMEQMKAAEGVTEDLKRTRQMEWVQRCNNIHNRAEEIVLHEMIYS</sequence>
<dbReference type="HOGENOM" id="CLU_140884_2_0_9"/>
<dbReference type="Proteomes" id="UP000013085">
    <property type="component" value="Unassembled WGS sequence"/>
</dbReference>
<proteinExistence type="predicted"/>
<protein>
    <recommendedName>
        <fullName evidence="3">TnpV protein</fullName>
    </recommendedName>
</protein>
<reference evidence="1 2" key="1">
    <citation type="submission" date="2013-01" db="EMBL/GenBank/DDBJ databases">
        <title>The Genome Sequence of Clostridium clostridioforme 90A8.</title>
        <authorList>
            <consortium name="The Broad Institute Genome Sequencing Platform"/>
            <person name="Earl A."/>
            <person name="Ward D."/>
            <person name="Feldgarden M."/>
            <person name="Gevers D."/>
            <person name="Courvalin P."/>
            <person name="Lambert T."/>
            <person name="Walker B."/>
            <person name="Young S.K."/>
            <person name="Zeng Q."/>
            <person name="Gargeya S."/>
            <person name="Fitzgerald M."/>
            <person name="Haas B."/>
            <person name="Abouelleil A."/>
            <person name="Alvarado L."/>
            <person name="Arachchi H.M."/>
            <person name="Berlin A.M."/>
            <person name="Chapman S.B."/>
            <person name="Dewar J."/>
            <person name="Goldberg J."/>
            <person name="Griggs A."/>
            <person name="Gujja S."/>
            <person name="Hansen M."/>
            <person name="Howarth C."/>
            <person name="Imamovic A."/>
            <person name="Larimer J."/>
            <person name="McCowan C."/>
            <person name="Murphy C."/>
            <person name="Neiman D."/>
            <person name="Pearson M."/>
            <person name="Priest M."/>
            <person name="Roberts A."/>
            <person name="Saif S."/>
            <person name="Shea T."/>
            <person name="Sisk P."/>
            <person name="Sykes S."/>
            <person name="Wortman J."/>
            <person name="Nusbaum C."/>
            <person name="Birren B."/>
        </authorList>
    </citation>
    <scope>NUCLEOTIDE SEQUENCE [LARGE SCALE GENOMIC DNA]</scope>
    <source>
        <strain evidence="1 2">90A8</strain>
    </source>
</reference>
<comment type="caution">
    <text evidence="1">The sequence shown here is derived from an EMBL/GenBank/DDBJ whole genome shotgun (WGS) entry which is preliminary data.</text>
</comment>
<dbReference type="InterPro" id="IPR026989">
    <property type="entry name" value="TnpV"/>
</dbReference>
<dbReference type="Pfam" id="PF14198">
    <property type="entry name" value="TnpV"/>
    <property type="match status" value="1"/>
</dbReference>
<dbReference type="EMBL" id="AGYR01000090">
    <property type="protein sequence ID" value="ENZ04512.1"/>
    <property type="molecule type" value="Genomic_DNA"/>
</dbReference>
<dbReference type="PATRIC" id="fig|999408.3.peg.6284"/>
<evidence type="ECO:0000313" key="2">
    <source>
        <dbReference type="Proteomes" id="UP000013085"/>
    </source>
</evidence>
<dbReference type="AlphaFoldDB" id="A0A0E2H1T9"/>
<evidence type="ECO:0008006" key="3">
    <source>
        <dbReference type="Google" id="ProtNLM"/>
    </source>
</evidence>
<name>A0A0E2H1T9_9FIRM</name>
<dbReference type="GeneID" id="90659054"/>